<reference evidence="2" key="1">
    <citation type="journal article" date="2019" name="Int. J. Syst. Evol. Microbiol.">
        <title>The Global Catalogue of Microorganisms (GCM) 10K type strain sequencing project: providing services to taxonomists for standard genome sequencing and annotation.</title>
        <authorList>
            <consortium name="The Broad Institute Genomics Platform"/>
            <consortium name="The Broad Institute Genome Sequencing Center for Infectious Disease"/>
            <person name="Wu L."/>
            <person name="Ma J."/>
        </authorList>
    </citation>
    <scope>NUCLEOTIDE SEQUENCE [LARGE SCALE GENOMIC DNA]</scope>
    <source>
        <strain evidence="2">IBRC-M 10906</strain>
    </source>
</reference>
<dbReference type="EMBL" id="JBHUOF010000051">
    <property type="protein sequence ID" value="MFD2803243.1"/>
    <property type="molecule type" value="Genomic_DNA"/>
</dbReference>
<dbReference type="Proteomes" id="UP001597478">
    <property type="component" value="Unassembled WGS sequence"/>
</dbReference>
<evidence type="ECO:0000313" key="2">
    <source>
        <dbReference type="Proteomes" id="UP001597478"/>
    </source>
</evidence>
<protein>
    <submittedName>
        <fullName evidence="1">Uncharacterized protein</fullName>
    </submittedName>
</protein>
<proteinExistence type="predicted"/>
<gene>
    <name evidence="1" type="ORF">ACFS2C_28015</name>
</gene>
<organism evidence="1 2">
    <name type="scientific">Prauserella oleivorans</name>
    <dbReference type="NCBI Taxonomy" id="1478153"/>
    <lineage>
        <taxon>Bacteria</taxon>
        <taxon>Bacillati</taxon>
        <taxon>Actinomycetota</taxon>
        <taxon>Actinomycetes</taxon>
        <taxon>Pseudonocardiales</taxon>
        <taxon>Pseudonocardiaceae</taxon>
        <taxon>Prauserella</taxon>
    </lineage>
</organism>
<dbReference type="RefSeq" id="WP_377385298.1">
    <property type="nucleotide sequence ID" value="NZ_JBHSAN010000005.1"/>
</dbReference>
<accession>A0ABW5WL63</accession>
<sequence length="284" mass="31123">MTSSGPRPFQRLDDRLAGKPLDEVLLDGVPDHLEHPLRDWIAEAFEDPYVGTNQVLAEAVMLSLGWPGSPHRWPAAVIHARPKADLLVAIDAMLQLNEEHGGTITGQELSELERKLRQGRSAYRVADDGQGLTYRVDPTVEGTFRATVAAAEPTAGALLRKAWHHAYCPNPDPTAAYREAVRAVEEAFVPVISPKNTRASLGTVVRDLRSQKDKWVVALVDAAVALASIEPFVDLLDQLWQGQRSRHGGGAASRDQRQEEAEAAVHLAVLAVQWLTTGVLRRKP</sequence>
<keyword evidence="2" id="KW-1185">Reference proteome</keyword>
<evidence type="ECO:0000313" key="1">
    <source>
        <dbReference type="EMBL" id="MFD2803243.1"/>
    </source>
</evidence>
<name>A0ABW5WL63_9PSEU</name>
<comment type="caution">
    <text evidence="1">The sequence shown here is derived from an EMBL/GenBank/DDBJ whole genome shotgun (WGS) entry which is preliminary data.</text>
</comment>